<protein>
    <submittedName>
        <fullName evidence="2">PREDICTED: PRUPE_2G036800</fullName>
    </submittedName>
</protein>
<dbReference type="InterPro" id="IPR040256">
    <property type="entry name" value="At4g02000-like"/>
</dbReference>
<proteinExistence type="predicted"/>
<evidence type="ECO:0000313" key="2">
    <source>
        <dbReference type="EMBL" id="VVA38193.1"/>
    </source>
</evidence>
<name>A0A5E4GEV9_PRUDU</name>
<evidence type="ECO:0000259" key="1">
    <source>
        <dbReference type="Pfam" id="PF14111"/>
    </source>
</evidence>
<dbReference type="Proteomes" id="UP000327085">
    <property type="component" value="Chromosome 8"/>
</dbReference>
<reference evidence="3" key="1">
    <citation type="journal article" date="2020" name="Plant J.">
        <title>Transposons played a major role in the diversification between the closely related almond and peach genomes: results from the almond genome sequence.</title>
        <authorList>
            <person name="Alioto T."/>
            <person name="Alexiou K.G."/>
            <person name="Bardil A."/>
            <person name="Barteri F."/>
            <person name="Castanera R."/>
            <person name="Cruz F."/>
            <person name="Dhingra A."/>
            <person name="Duval H."/>
            <person name="Fernandez I Marti A."/>
            <person name="Frias L."/>
            <person name="Galan B."/>
            <person name="Garcia J.L."/>
            <person name="Howad W."/>
            <person name="Gomez-Garrido J."/>
            <person name="Gut M."/>
            <person name="Julca I."/>
            <person name="Morata J."/>
            <person name="Puigdomenech P."/>
            <person name="Ribeca P."/>
            <person name="Rubio Cabetas M.J."/>
            <person name="Vlasova A."/>
            <person name="Wirthensohn M."/>
            <person name="Garcia-Mas J."/>
            <person name="Gabaldon T."/>
            <person name="Casacuberta J.M."/>
            <person name="Arus P."/>
        </authorList>
    </citation>
    <scope>NUCLEOTIDE SEQUENCE [LARGE SCALE GENOMIC DNA]</scope>
    <source>
        <strain evidence="3">cv. Texas</strain>
    </source>
</reference>
<evidence type="ECO:0000313" key="3">
    <source>
        <dbReference type="Proteomes" id="UP000327085"/>
    </source>
</evidence>
<dbReference type="InParanoid" id="A0A5E4GEV9"/>
<gene>
    <name evidence="2" type="ORF">ALMOND_2B015372</name>
</gene>
<dbReference type="AlphaFoldDB" id="A0A5E4GEV9"/>
<dbReference type="OMA" id="RSAPKNC"/>
<sequence length="468" mass="54252">MLMGSVNHWHQLLLYLSISIPKCLNHAFSFQSIGQGWFRQINGTRRRKSYLQSRWGTRLDVGFRGIGKITDNLSQYLCMHWWINFICNHCKKSPLPIYLESWFVVHHFNLILLSHISFCCCIFSVYFTMSAQLNASSSLANSRSPSPKSDSRWGNRSIVEPSVVRKGRFTFRMDRNETKVSTTALDYSVQSHYETFCLVGKIFGVPVNSRVIRHILKSEWKNMQGEVTVDHIGRDWYKVEFTAEEDVVYVLENRPWFVLGQIFALQRWTPDFSPFHAIVTSIVGWVRIPFLPLHCKDPEVLHDLVSIRGDPIGVDLQSTEGKQSMFVRVRMVLDLTRPLKRCLVLGKYPQETKIFVSYDALFAICFYCSQKMEWVHECPIKISNKSFLQVERLDNEPNVLPRALVLGVEEQEKLAEDVTLVFPQPITVDSFYADKNSDYGEKMPTKTQDPEWTVVANRKGKAKMQVRM</sequence>
<dbReference type="Gramene" id="VVA38193">
    <property type="protein sequence ID" value="VVA38193"/>
    <property type="gene ID" value="Prudul26B015372"/>
</dbReference>
<dbReference type="Pfam" id="PF14111">
    <property type="entry name" value="DUF4283"/>
    <property type="match status" value="1"/>
</dbReference>
<accession>A0A5E4GEV9</accession>
<organism evidence="2 3">
    <name type="scientific">Prunus dulcis</name>
    <name type="common">Almond</name>
    <name type="synonym">Amygdalus dulcis</name>
    <dbReference type="NCBI Taxonomy" id="3755"/>
    <lineage>
        <taxon>Eukaryota</taxon>
        <taxon>Viridiplantae</taxon>
        <taxon>Streptophyta</taxon>
        <taxon>Embryophyta</taxon>
        <taxon>Tracheophyta</taxon>
        <taxon>Spermatophyta</taxon>
        <taxon>Magnoliopsida</taxon>
        <taxon>eudicotyledons</taxon>
        <taxon>Gunneridae</taxon>
        <taxon>Pentapetalae</taxon>
        <taxon>rosids</taxon>
        <taxon>fabids</taxon>
        <taxon>Rosales</taxon>
        <taxon>Rosaceae</taxon>
        <taxon>Amygdaloideae</taxon>
        <taxon>Amygdaleae</taxon>
        <taxon>Prunus</taxon>
    </lineage>
</organism>
<dbReference type="PANTHER" id="PTHR31286:SF99">
    <property type="entry name" value="DUF4283 DOMAIN-CONTAINING PROTEIN"/>
    <property type="match status" value="1"/>
</dbReference>
<dbReference type="EMBL" id="CABIKO010000615">
    <property type="protein sequence ID" value="VVA38193.1"/>
    <property type="molecule type" value="Genomic_DNA"/>
</dbReference>
<dbReference type="PANTHER" id="PTHR31286">
    <property type="entry name" value="GLYCINE-RICH CELL WALL STRUCTURAL PROTEIN 1.8-LIKE"/>
    <property type="match status" value="1"/>
</dbReference>
<dbReference type="InterPro" id="IPR025558">
    <property type="entry name" value="DUF4283"/>
</dbReference>
<feature type="domain" description="DUF4283" evidence="1">
    <location>
        <begin position="196"/>
        <end position="274"/>
    </location>
</feature>